<comment type="caution">
    <text evidence="3">The sequence shown here is derived from an EMBL/GenBank/DDBJ whole genome shotgun (WGS) entry which is preliminary data.</text>
</comment>
<keyword evidence="4" id="KW-1185">Reference proteome</keyword>
<name>A0A369UL45_9GAMM</name>
<proteinExistence type="predicted"/>
<dbReference type="InterPro" id="IPR001279">
    <property type="entry name" value="Metallo-B-lactamas"/>
</dbReference>
<dbReference type="OrthoDB" id="9805728at2"/>
<dbReference type="EMBL" id="QQAH01000009">
    <property type="protein sequence ID" value="RDD81484.1"/>
    <property type="molecule type" value="Genomic_DNA"/>
</dbReference>
<organism evidence="3 4">
    <name type="scientific">Dyella tabacisoli</name>
    <dbReference type="NCBI Taxonomy" id="2282381"/>
    <lineage>
        <taxon>Bacteria</taxon>
        <taxon>Pseudomonadati</taxon>
        <taxon>Pseudomonadota</taxon>
        <taxon>Gammaproteobacteria</taxon>
        <taxon>Lysobacterales</taxon>
        <taxon>Rhodanobacteraceae</taxon>
        <taxon>Dyella</taxon>
    </lineage>
</organism>
<dbReference type="InterPro" id="IPR050114">
    <property type="entry name" value="UPF0173_UPF0282_UlaG_hydrolase"/>
</dbReference>
<evidence type="ECO:0000259" key="2">
    <source>
        <dbReference type="Pfam" id="PF12706"/>
    </source>
</evidence>
<dbReference type="Proteomes" id="UP000253782">
    <property type="component" value="Unassembled WGS sequence"/>
</dbReference>
<evidence type="ECO:0000313" key="4">
    <source>
        <dbReference type="Proteomes" id="UP000253782"/>
    </source>
</evidence>
<evidence type="ECO:0000313" key="3">
    <source>
        <dbReference type="EMBL" id="RDD81484.1"/>
    </source>
</evidence>
<dbReference type="Pfam" id="PF12706">
    <property type="entry name" value="Lactamase_B_2"/>
    <property type="match status" value="1"/>
</dbReference>
<dbReference type="PANTHER" id="PTHR43546">
    <property type="entry name" value="UPF0173 METAL-DEPENDENT HYDROLASE MJ1163-RELATED"/>
    <property type="match status" value="1"/>
</dbReference>
<dbReference type="PANTHER" id="PTHR43546:SF9">
    <property type="entry name" value="L-ASCORBATE-6-PHOSPHATE LACTONASE ULAG-RELATED"/>
    <property type="match status" value="1"/>
</dbReference>
<feature type="domain" description="Metallo-beta-lactamase" evidence="2">
    <location>
        <begin position="20"/>
        <end position="215"/>
    </location>
</feature>
<protein>
    <submittedName>
        <fullName evidence="3">MBL fold metallo-hydrolase</fullName>
    </submittedName>
</protein>
<dbReference type="GO" id="GO:0016787">
    <property type="term" value="F:hydrolase activity"/>
    <property type="evidence" value="ECO:0007669"/>
    <property type="project" value="UniProtKB-KW"/>
</dbReference>
<keyword evidence="1 3" id="KW-0378">Hydrolase</keyword>
<accession>A0A369UL45</accession>
<reference evidence="3 4" key="1">
    <citation type="submission" date="2018-07" db="EMBL/GenBank/DDBJ databases">
        <title>Dyella tabacisoli L4-6T, whole genome shotgun sequence.</title>
        <authorList>
            <person name="Zhou X.-K."/>
            <person name="Li W.-J."/>
            <person name="Duan Y.-Q."/>
        </authorList>
    </citation>
    <scope>NUCLEOTIDE SEQUENCE [LARGE SCALE GENOMIC DNA]</scope>
    <source>
        <strain evidence="3 4">L4-6</strain>
    </source>
</reference>
<gene>
    <name evidence="3" type="ORF">DVJ77_09875</name>
</gene>
<evidence type="ECO:0000256" key="1">
    <source>
        <dbReference type="ARBA" id="ARBA00022801"/>
    </source>
</evidence>
<dbReference type="AlphaFoldDB" id="A0A369UL45"/>
<dbReference type="RefSeq" id="WP_114845355.1">
    <property type="nucleotide sequence ID" value="NZ_JBHSPE010000005.1"/>
</dbReference>
<dbReference type="InterPro" id="IPR036866">
    <property type="entry name" value="RibonucZ/Hydroxyglut_hydro"/>
</dbReference>
<sequence>MNVVLTLIGGPTALIEVAGTRLLTDPTFDEPQAYDAGTITLVKRTGPATDPASLLPIDAVLLSHDHHWDNLDRSGRAFLKQAPRVLTTPAGASRLGGSVEGLTTWESVVVHGPEKNEVRVTATPARHGPVGIEPISGDVVGFVVTPEHSSGSIYVSGDTVWYEGVAAIKDKFDIRLAILFTGAAQPRGSFHMTMGSNDAIEFAHAFPQAHIVAIHNEGWEHFVESQSELARSFATVGLADRLTSLERGVPATFEI</sequence>
<dbReference type="SUPFAM" id="SSF56281">
    <property type="entry name" value="Metallo-hydrolase/oxidoreductase"/>
    <property type="match status" value="1"/>
</dbReference>
<dbReference type="Gene3D" id="3.60.15.10">
    <property type="entry name" value="Ribonuclease Z/Hydroxyacylglutathione hydrolase-like"/>
    <property type="match status" value="1"/>
</dbReference>